<organism evidence="1 2">
    <name type="scientific">Enhygromyxa salina</name>
    <dbReference type="NCBI Taxonomy" id="215803"/>
    <lineage>
        <taxon>Bacteria</taxon>
        <taxon>Pseudomonadati</taxon>
        <taxon>Myxococcota</taxon>
        <taxon>Polyangia</taxon>
        <taxon>Nannocystales</taxon>
        <taxon>Nannocystaceae</taxon>
        <taxon>Enhygromyxa</taxon>
    </lineage>
</organism>
<accession>A0A2S9YV11</accession>
<reference evidence="1 2" key="1">
    <citation type="submission" date="2018-03" db="EMBL/GenBank/DDBJ databases">
        <title>Draft Genome Sequences of the Obligatory Marine Myxobacteria Enhygromyxa salina SWB007.</title>
        <authorList>
            <person name="Poehlein A."/>
            <person name="Moghaddam J.A."/>
            <person name="Harms H."/>
            <person name="Alanjari M."/>
            <person name="Koenig G.M."/>
            <person name="Daniel R."/>
            <person name="Schaeberle T.F."/>
        </authorList>
    </citation>
    <scope>NUCLEOTIDE SEQUENCE [LARGE SCALE GENOMIC DNA]</scope>
    <source>
        <strain evidence="1 2">SWB007</strain>
    </source>
</reference>
<protein>
    <submittedName>
        <fullName evidence="1">Uncharacterized protein</fullName>
    </submittedName>
</protein>
<dbReference type="AlphaFoldDB" id="A0A2S9YV11"/>
<dbReference type="EMBL" id="PVNL01000032">
    <property type="protein sequence ID" value="PRQ08941.1"/>
    <property type="molecule type" value="Genomic_DNA"/>
</dbReference>
<dbReference type="Proteomes" id="UP000238823">
    <property type="component" value="Unassembled WGS sequence"/>
</dbReference>
<name>A0A2S9YV11_9BACT</name>
<comment type="caution">
    <text evidence="1">The sequence shown here is derived from an EMBL/GenBank/DDBJ whole genome shotgun (WGS) entry which is preliminary data.</text>
</comment>
<gene>
    <name evidence="1" type="ORF">ENSA7_13400</name>
</gene>
<evidence type="ECO:0000313" key="1">
    <source>
        <dbReference type="EMBL" id="PRQ08941.1"/>
    </source>
</evidence>
<evidence type="ECO:0000313" key="2">
    <source>
        <dbReference type="Proteomes" id="UP000238823"/>
    </source>
</evidence>
<proteinExistence type="predicted"/>
<sequence length="56" mass="6085">MQFSFRVLQFARSGDAIFEPGRDPASATVVERAAAAHSPVLWGWTAVGLVSRPIAW</sequence>